<dbReference type="EMBL" id="MU853779">
    <property type="protein sequence ID" value="KAK3941873.1"/>
    <property type="molecule type" value="Genomic_DNA"/>
</dbReference>
<dbReference type="AlphaFoldDB" id="A0AAN6NCT8"/>
<dbReference type="SMART" id="SM00028">
    <property type="entry name" value="TPR"/>
    <property type="match status" value="4"/>
</dbReference>
<evidence type="ECO:0000256" key="3">
    <source>
        <dbReference type="PROSITE-ProRule" id="PRU00339"/>
    </source>
</evidence>
<evidence type="ECO:0000313" key="4">
    <source>
        <dbReference type="EMBL" id="KAK3941873.1"/>
    </source>
</evidence>
<dbReference type="SUPFAM" id="SSF48452">
    <property type="entry name" value="TPR-like"/>
    <property type="match status" value="1"/>
</dbReference>
<dbReference type="Gene3D" id="1.25.40.10">
    <property type="entry name" value="Tetratricopeptide repeat domain"/>
    <property type="match status" value="1"/>
</dbReference>
<dbReference type="InterPro" id="IPR019734">
    <property type="entry name" value="TPR_rpt"/>
</dbReference>
<dbReference type="Proteomes" id="UP001303473">
    <property type="component" value="Unassembled WGS sequence"/>
</dbReference>
<comment type="caution">
    <text evidence="4">The sequence shown here is derived from an EMBL/GenBank/DDBJ whole genome shotgun (WGS) entry which is preliminary data.</text>
</comment>
<accession>A0AAN6NCT8</accession>
<proteinExistence type="predicted"/>
<name>A0AAN6NCT8_9PEZI</name>
<dbReference type="PROSITE" id="PS50005">
    <property type="entry name" value="TPR"/>
    <property type="match status" value="1"/>
</dbReference>
<feature type="repeat" description="TPR" evidence="3">
    <location>
        <begin position="184"/>
        <end position="217"/>
    </location>
</feature>
<gene>
    <name evidence="4" type="ORF">QBC46DRAFT_381661</name>
</gene>
<dbReference type="InterPro" id="IPR011990">
    <property type="entry name" value="TPR-like_helical_dom_sf"/>
</dbReference>
<evidence type="ECO:0000256" key="1">
    <source>
        <dbReference type="ARBA" id="ARBA00022737"/>
    </source>
</evidence>
<evidence type="ECO:0000256" key="2">
    <source>
        <dbReference type="ARBA" id="ARBA00022803"/>
    </source>
</evidence>
<dbReference type="Pfam" id="PF13424">
    <property type="entry name" value="TPR_12"/>
    <property type="match status" value="1"/>
</dbReference>
<reference evidence="5" key="1">
    <citation type="journal article" date="2023" name="Mol. Phylogenet. Evol.">
        <title>Genome-scale phylogeny and comparative genomics of the fungal order Sordariales.</title>
        <authorList>
            <person name="Hensen N."/>
            <person name="Bonometti L."/>
            <person name="Westerberg I."/>
            <person name="Brannstrom I.O."/>
            <person name="Guillou S."/>
            <person name="Cros-Aarteil S."/>
            <person name="Calhoun S."/>
            <person name="Haridas S."/>
            <person name="Kuo A."/>
            <person name="Mondo S."/>
            <person name="Pangilinan J."/>
            <person name="Riley R."/>
            <person name="LaButti K."/>
            <person name="Andreopoulos B."/>
            <person name="Lipzen A."/>
            <person name="Chen C."/>
            <person name="Yan M."/>
            <person name="Daum C."/>
            <person name="Ng V."/>
            <person name="Clum A."/>
            <person name="Steindorff A."/>
            <person name="Ohm R.A."/>
            <person name="Martin F."/>
            <person name="Silar P."/>
            <person name="Natvig D.O."/>
            <person name="Lalanne C."/>
            <person name="Gautier V."/>
            <person name="Ament-Velasquez S.L."/>
            <person name="Kruys A."/>
            <person name="Hutchinson M.I."/>
            <person name="Powell A.J."/>
            <person name="Barry K."/>
            <person name="Miller A.N."/>
            <person name="Grigoriev I.V."/>
            <person name="Debuchy R."/>
            <person name="Gladieux P."/>
            <person name="Hiltunen Thoren M."/>
            <person name="Johannesson H."/>
        </authorList>
    </citation>
    <scope>NUCLEOTIDE SEQUENCE [LARGE SCALE GENOMIC DNA]</scope>
    <source>
        <strain evidence="5">CBS 340.73</strain>
    </source>
</reference>
<sequence>MAANELRIHRLVQEVVRHKMDERTLRAVHAAVAVLISAVWPYVSGTDPTRNQAWRVPIAERYTPHICKLEDLFGPDMRDGKYDGTATSGYVFSSYAWYIAERGIPDQSEVFASLAQKILNKALHHGAADEERITHWLGEAHHISSLAACLTGSSDGTEHANTWLSIVHDRIMKYNDTSDRLALATAYNQMGICLVNKDQIEDAMDSFQKSLTIFRSVEDAPQFSGTFPALSLSHLFTLRGRPDEGEEVLAPVLEEHERILGEDDTSTTECGHIWRAMGNIRSGQQRYDEALQYHDRAVKNIRVTLGEKHYFTGDCFYSLAAELERKGDYKRAIENLDGAIEAFTAASHREAQGARAIWRKGCLLKKMGDDSTSIQLSQQAMALRRGLVPFDNRPVERLNDEDWTKLVIYWSR</sequence>
<dbReference type="PANTHER" id="PTHR45641">
    <property type="entry name" value="TETRATRICOPEPTIDE REPEAT PROTEIN (AFU_ORTHOLOGUE AFUA_6G03870)"/>
    <property type="match status" value="1"/>
</dbReference>
<keyword evidence="1" id="KW-0677">Repeat</keyword>
<keyword evidence="2 3" id="KW-0802">TPR repeat</keyword>
<evidence type="ECO:0000313" key="5">
    <source>
        <dbReference type="Proteomes" id="UP001303473"/>
    </source>
</evidence>
<protein>
    <submittedName>
        <fullName evidence="4">Uncharacterized protein</fullName>
    </submittedName>
</protein>
<dbReference type="Pfam" id="PF13181">
    <property type="entry name" value="TPR_8"/>
    <property type="match status" value="1"/>
</dbReference>
<dbReference type="PANTHER" id="PTHR45641:SF19">
    <property type="entry name" value="NEPHROCYSTIN-3"/>
    <property type="match status" value="1"/>
</dbReference>
<organism evidence="4 5">
    <name type="scientific">Diplogelasinospora grovesii</name>
    <dbReference type="NCBI Taxonomy" id="303347"/>
    <lineage>
        <taxon>Eukaryota</taxon>
        <taxon>Fungi</taxon>
        <taxon>Dikarya</taxon>
        <taxon>Ascomycota</taxon>
        <taxon>Pezizomycotina</taxon>
        <taxon>Sordariomycetes</taxon>
        <taxon>Sordariomycetidae</taxon>
        <taxon>Sordariales</taxon>
        <taxon>Diplogelasinosporaceae</taxon>
        <taxon>Diplogelasinospora</taxon>
    </lineage>
</organism>
<keyword evidence="5" id="KW-1185">Reference proteome</keyword>